<feature type="transmembrane region" description="Helical" evidence="6">
    <location>
        <begin position="135"/>
        <end position="159"/>
    </location>
</feature>
<sequence>MFVVDQPAIAIVLCLLTMLFWGSWTNGQKIVTQSAPLPVFYRDYVYGIVGTSILVAFTLGSLGDQGRSVWEDLQQAKVANLGLAFAGGVIFNLGNWLLASGINRSGIAIAMPIGTGLSLAVGLVVNYIAEPTGSLPLLIAGGVAVLVAIAFSALAYLAKEEGESSGDSDKTGIWIALAGGLVAGFFFRTVSASIAQDIMNPEPGMLTPYSALLLFSIGIGLSNPLIERLVKRFKLAGDEEPDHSINFRQHSIGLASGFIWSLGMAALLVGSPKAGDAVSYGLSQGATIVSVLWGLFLWKEFEGAPPKANRYLWLMGATYVAGLVLIIFARA</sequence>
<dbReference type="GO" id="GO:0015144">
    <property type="term" value="F:carbohydrate transmembrane transporter activity"/>
    <property type="evidence" value="ECO:0007669"/>
    <property type="project" value="InterPro"/>
</dbReference>
<feature type="transmembrane region" description="Helical" evidence="6">
    <location>
        <begin position="6"/>
        <end position="24"/>
    </location>
</feature>
<proteinExistence type="inferred from homology"/>
<keyword evidence="4 6" id="KW-1133">Transmembrane helix</keyword>
<evidence type="ECO:0000313" key="8">
    <source>
        <dbReference type="Proteomes" id="UP000248790"/>
    </source>
</evidence>
<evidence type="ECO:0000256" key="3">
    <source>
        <dbReference type="ARBA" id="ARBA00022692"/>
    </source>
</evidence>
<feature type="transmembrane region" description="Helical" evidence="6">
    <location>
        <begin position="78"/>
        <end position="99"/>
    </location>
</feature>
<comment type="subcellular location">
    <subcellularLocation>
        <location evidence="1">Membrane</location>
        <topology evidence="1">Multi-pass membrane protein</topology>
    </subcellularLocation>
</comment>
<keyword evidence="8" id="KW-1185">Reference proteome</keyword>
<accession>A0A327WQM5</accession>
<organism evidence="7 8">
    <name type="scientific">Larkinella arboricola</name>
    <dbReference type="NCBI Taxonomy" id="643671"/>
    <lineage>
        <taxon>Bacteria</taxon>
        <taxon>Pseudomonadati</taxon>
        <taxon>Bacteroidota</taxon>
        <taxon>Cytophagia</taxon>
        <taxon>Cytophagales</taxon>
        <taxon>Spirosomataceae</taxon>
        <taxon>Larkinella</taxon>
    </lineage>
</organism>
<keyword evidence="5 6" id="KW-0472">Membrane</keyword>
<dbReference type="PANTHER" id="PTHR16119:SF17">
    <property type="entry name" value="TRANSMEMBRANE PROTEIN 144"/>
    <property type="match status" value="1"/>
</dbReference>
<feature type="transmembrane region" description="Helical" evidence="6">
    <location>
        <begin position="277"/>
        <end position="298"/>
    </location>
</feature>
<dbReference type="PANTHER" id="PTHR16119">
    <property type="entry name" value="TRANSMEMBRANE PROTEIN 144"/>
    <property type="match status" value="1"/>
</dbReference>
<dbReference type="EMBL" id="QLMC01000005">
    <property type="protein sequence ID" value="RAJ94246.1"/>
    <property type="molecule type" value="Genomic_DNA"/>
</dbReference>
<comment type="similarity">
    <text evidence="2">Belongs to the GRP transporter (TC 2.A.7.5) family.</text>
</comment>
<evidence type="ECO:0000256" key="5">
    <source>
        <dbReference type="ARBA" id="ARBA00023136"/>
    </source>
</evidence>
<evidence type="ECO:0000313" key="7">
    <source>
        <dbReference type="EMBL" id="RAJ94246.1"/>
    </source>
</evidence>
<feature type="transmembrane region" description="Helical" evidence="6">
    <location>
        <begin position="310"/>
        <end position="329"/>
    </location>
</feature>
<feature type="transmembrane region" description="Helical" evidence="6">
    <location>
        <begin position="106"/>
        <end position="129"/>
    </location>
</feature>
<comment type="caution">
    <text evidence="7">The sequence shown here is derived from an EMBL/GenBank/DDBJ whole genome shotgun (WGS) entry which is preliminary data.</text>
</comment>
<protein>
    <submittedName>
        <fullName evidence="7">Glucose uptake protein</fullName>
    </submittedName>
</protein>
<dbReference type="Proteomes" id="UP000248790">
    <property type="component" value="Unassembled WGS sequence"/>
</dbReference>
<evidence type="ECO:0000256" key="1">
    <source>
        <dbReference type="ARBA" id="ARBA00004141"/>
    </source>
</evidence>
<dbReference type="Pfam" id="PF06800">
    <property type="entry name" value="Sugar_transport"/>
    <property type="match status" value="1"/>
</dbReference>
<feature type="transmembrane region" description="Helical" evidence="6">
    <location>
        <begin position="206"/>
        <end position="226"/>
    </location>
</feature>
<evidence type="ECO:0000256" key="6">
    <source>
        <dbReference type="SAM" id="Phobius"/>
    </source>
</evidence>
<dbReference type="OrthoDB" id="110585at2"/>
<reference evidence="7 8" key="1">
    <citation type="submission" date="2018-06" db="EMBL/GenBank/DDBJ databases">
        <title>Genomic Encyclopedia of Archaeal and Bacterial Type Strains, Phase II (KMG-II): from individual species to whole genera.</title>
        <authorList>
            <person name="Goeker M."/>
        </authorList>
    </citation>
    <scope>NUCLEOTIDE SEQUENCE [LARGE SCALE GENOMIC DNA]</scope>
    <source>
        <strain evidence="7 8">DSM 21851</strain>
    </source>
</reference>
<feature type="transmembrane region" description="Helical" evidence="6">
    <location>
        <begin position="171"/>
        <end position="194"/>
    </location>
</feature>
<feature type="transmembrane region" description="Helical" evidence="6">
    <location>
        <begin position="252"/>
        <end position="271"/>
    </location>
</feature>
<keyword evidence="3 6" id="KW-0812">Transmembrane</keyword>
<evidence type="ECO:0000256" key="4">
    <source>
        <dbReference type="ARBA" id="ARBA00022989"/>
    </source>
</evidence>
<evidence type="ECO:0000256" key="2">
    <source>
        <dbReference type="ARBA" id="ARBA00006117"/>
    </source>
</evidence>
<dbReference type="AlphaFoldDB" id="A0A327WQM5"/>
<name>A0A327WQM5_LARAB</name>
<feature type="transmembrane region" description="Helical" evidence="6">
    <location>
        <begin position="44"/>
        <end position="63"/>
    </location>
</feature>
<dbReference type="InterPro" id="IPR010651">
    <property type="entry name" value="Sugar_transport"/>
</dbReference>
<dbReference type="GO" id="GO:0016020">
    <property type="term" value="C:membrane"/>
    <property type="evidence" value="ECO:0007669"/>
    <property type="project" value="UniProtKB-SubCell"/>
</dbReference>
<dbReference type="RefSeq" id="WP_111630151.1">
    <property type="nucleotide sequence ID" value="NZ_QLMC01000005.1"/>
</dbReference>
<gene>
    <name evidence="7" type="ORF">LX87_04131</name>
</gene>